<name>A0A6C0CYA2_9ZZZZ</name>
<dbReference type="Gene3D" id="1.10.472.10">
    <property type="entry name" value="Cyclin-like"/>
    <property type="match status" value="1"/>
</dbReference>
<dbReference type="Pfam" id="PF00382">
    <property type="entry name" value="TFIIB"/>
    <property type="match status" value="2"/>
</dbReference>
<dbReference type="PRINTS" id="PR00685">
    <property type="entry name" value="TIFACTORIIB"/>
</dbReference>
<dbReference type="GO" id="GO:0005634">
    <property type="term" value="C:nucleus"/>
    <property type="evidence" value="ECO:0007669"/>
    <property type="project" value="TreeGrafter"/>
</dbReference>
<feature type="domain" description="Transcription factor TFIIB cyclin-like" evidence="3">
    <location>
        <begin position="220"/>
        <end position="304"/>
    </location>
</feature>
<accession>A0A6C0CYA2</accession>
<keyword evidence="2" id="KW-0804">Transcription</keyword>
<dbReference type="SUPFAM" id="SSF47954">
    <property type="entry name" value="Cyclin-like"/>
    <property type="match status" value="2"/>
</dbReference>
<dbReference type="GO" id="GO:0097550">
    <property type="term" value="C:transcription preinitiation complex"/>
    <property type="evidence" value="ECO:0007669"/>
    <property type="project" value="TreeGrafter"/>
</dbReference>
<evidence type="ECO:0000256" key="1">
    <source>
        <dbReference type="ARBA" id="ARBA00023015"/>
    </source>
</evidence>
<reference evidence="4" key="1">
    <citation type="journal article" date="2020" name="Nature">
        <title>Giant virus diversity and host interactions through global metagenomics.</title>
        <authorList>
            <person name="Schulz F."/>
            <person name="Roux S."/>
            <person name="Paez-Espino D."/>
            <person name="Jungbluth S."/>
            <person name="Walsh D.A."/>
            <person name="Denef V.J."/>
            <person name="McMahon K.D."/>
            <person name="Konstantinidis K.T."/>
            <person name="Eloe-Fadrosh E.A."/>
            <person name="Kyrpides N.C."/>
            <person name="Woyke T."/>
        </authorList>
    </citation>
    <scope>NUCLEOTIDE SEQUENCE</scope>
    <source>
        <strain evidence="4">GVMAG-M-3300023110-24</strain>
    </source>
</reference>
<sequence>MDNSDDCLFESTIFNNEKKSSCCDISENIKLAKDSSYICKICEKQISFISDAPEWRYYGSDDSKSSDPTRCGPPINAYLPKSSMGTSVSNKTNRCDNNTNKVRRFQNWNSMTYKERSLNKVYNTITTTCISNNINQKIINEAKSLYSLIAEVKISRGVNRHGIIVASVFFACKNCDVPRSDKELSKIFNVDNKVVTSGIKKFQEILRTNRSYNTRIYSKNSISPIDLIDRYCNKLNLNNNDEIKDLCNKISSYNLISENTPPSITAGCIYYYILKNNLDISKKDIHDVCEISEVTINKCYKKISELLDN</sequence>
<dbReference type="EMBL" id="MN739508">
    <property type="protein sequence ID" value="QHT09142.1"/>
    <property type="molecule type" value="Genomic_DNA"/>
</dbReference>
<evidence type="ECO:0000256" key="2">
    <source>
        <dbReference type="ARBA" id="ARBA00023163"/>
    </source>
</evidence>
<feature type="domain" description="Transcription factor TFIIB cyclin-like" evidence="3">
    <location>
        <begin position="115"/>
        <end position="204"/>
    </location>
</feature>
<dbReference type="InterPro" id="IPR036915">
    <property type="entry name" value="Cyclin-like_sf"/>
</dbReference>
<dbReference type="Gene3D" id="1.10.472.170">
    <property type="match status" value="1"/>
</dbReference>
<keyword evidence="1" id="KW-0805">Transcription regulation</keyword>
<evidence type="ECO:0000313" key="4">
    <source>
        <dbReference type="EMBL" id="QHT09142.1"/>
    </source>
</evidence>
<protein>
    <recommendedName>
        <fullName evidence="3">Transcription factor TFIIB cyclin-like domain-containing protein</fullName>
    </recommendedName>
</protein>
<dbReference type="AlphaFoldDB" id="A0A6C0CYA2"/>
<evidence type="ECO:0000259" key="3">
    <source>
        <dbReference type="Pfam" id="PF00382"/>
    </source>
</evidence>
<dbReference type="InterPro" id="IPR013150">
    <property type="entry name" value="TFIIB_cyclin"/>
</dbReference>
<proteinExistence type="predicted"/>
<organism evidence="4">
    <name type="scientific">viral metagenome</name>
    <dbReference type="NCBI Taxonomy" id="1070528"/>
    <lineage>
        <taxon>unclassified sequences</taxon>
        <taxon>metagenomes</taxon>
        <taxon>organismal metagenomes</taxon>
    </lineage>
</organism>
<dbReference type="InterPro" id="IPR000812">
    <property type="entry name" value="TFIIB"/>
</dbReference>
<dbReference type="GO" id="GO:0070897">
    <property type="term" value="P:transcription preinitiation complex assembly"/>
    <property type="evidence" value="ECO:0007669"/>
    <property type="project" value="InterPro"/>
</dbReference>
<dbReference type="PANTHER" id="PTHR11618">
    <property type="entry name" value="TRANSCRIPTION INITIATION FACTOR IIB-RELATED"/>
    <property type="match status" value="1"/>
</dbReference>
<dbReference type="PANTHER" id="PTHR11618:SF13">
    <property type="entry name" value="TRANSCRIPTION INITIATION FACTOR IIB"/>
    <property type="match status" value="1"/>
</dbReference>
<dbReference type="GO" id="GO:0017025">
    <property type="term" value="F:TBP-class protein binding"/>
    <property type="evidence" value="ECO:0007669"/>
    <property type="project" value="InterPro"/>
</dbReference>